<keyword evidence="3" id="KW-1185">Reference proteome</keyword>
<feature type="transmembrane region" description="Helical" evidence="1">
    <location>
        <begin position="124"/>
        <end position="148"/>
    </location>
</feature>
<proteinExistence type="predicted"/>
<dbReference type="PANTHER" id="PTHR42069:SF1">
    <property type="entry name" value="MARVEL DOMAIN-CONTAINING PROTEIN"/>
    <property type="match status" value="1"/>
</dbReference>
<keyword evidence="1" id="KW-1133">Transmembrane helix</keyword>
<feature type="transmembrane region" description="Helical" evidence="1">
    <location>
        <begin position="188"/>
        <end position="211"/>
    </location>
</feature>
<dbReference type="OrthoDB" id="5371583at2759"/>
<organism evidence="2 3">
    <name type="scientific">Lineolata rhizophorae</name>
    <dbReference type="NCBI Taxonomy" id="578093"/>
    <lineage>
        <taxon>Eukaryota</taxon>
        <taxon>Fungi</taxon>
        <taxon>Dikarya</taxon>
        <taxon>Ascomycota</taxon>
        <taxon>Pezizomycotina</taxon>
        <taxon>Dothideomycetes</taxon>
        <taxon>Dothideomycetes incertae sedis</taxon>
        <taxon>Lineolatales</taxon>
        <taxon>Lineolataceae</taxon>
        <taxon>Lineolata</taxon>
    </lineage>
</organism>
<sequence>MPSGPVPAHDAEDNSYGGITAEDQQLKQRIRKLRLISRVLSALVAIGVFIPITMTLYKFLSTRDVFREVTRPDGGVEERTAWAKDSKTWPTYLYFGIAATGLLLNFGILVAYMRSVASANVVAAVAGVFGWLTVLGEIGVWIATVVVYRTEKRTDDLWGWSCSEAAQNIQEVFANEVNFEQYCDIQSVGWYMGILECAVYILTAVTYYLVYRRIKTKRQIKNISKSRGEI</sequence>
<evidence type="ECO:0000313" key="2">
    <source>
        <dbReference type="EMBL" id="KAF2459592.1"/>
    </source>
</evidence>
<name>A0A6A6P762_9PEZI</name>
<accession>A0A6A6P762</accession>
<evidence type="ECO:0000313" key="3">
    <source>
        <dbReference type="Proteomes" id="UP000799766"/>
    </source>
</evidence>
<evidence type="ECO:0008006" key="4">
    <source>
        <dbReference type="Google" id="ProtNLM"/>
    </source>
</evidence>
<dbReference type="PANTHER" id="PTHR42069">
    <property type="entry name" value="HYPHAL ANASTAMOSIS-8 PROTEIN"/>
    <property type="match status" value="1"/>
</dbReference>
<dbReference type="AlphaFoldDB" id="A0A6A6P762"/>
<reference evidence="2" key="1">
    <citation type="journal article" date="2020" name="Stud. Mycol.">
        <title>101 Dothideomycetes genomes: a test case for predicting lifestyles and emergence of pathogens.</title>
        <authorList>
            <person name="Haridas S."/>
            <person name="Albert R."/>
            <person name="Binder M."/>
            <person name="Bloem J."/>
            <person name="Labutti K."/>
            <person name="Salamov A."/>
            <person name="Andreopoulos B."/>
            <person name="Baker S."/>
            <person name="Barry K."/>
            <person name="Bills G."/>
            <person name="Bluhm B."/>
            <person name="Cannon C."/>
            <person name="Castanera R."/>
            <person name="Culley D."/>
            <person name="Daum C."/>
            <person name="Ezra D."/>
            <person name="Gonzalez J."/>
            <person name="Henrissat B."/>
            <person name="Kuo A."/>
            <person name="Liang C."/>
            <person name="Lipzen A."/>
            <person name="Lutzoni F."/>
            <person name="Magnuson J."/>
            <person name="Mondo S."/>
            <person name="Nolan M."/>
            <person name="Ohm R."/>
            <person name="Pangilinan J."/>
            <person name="Park H.-J."/>
            <person name="Ramirez L."/>
            <person name="Alfaro M."/>
            <person name="Sun H."/>
            <person name="Tritt A."/>
            <person name="Yoshinaga Y."/>
            <person name="Zwiers L.-H."/>
            <person name="Turgeon B."/>
            <person name="Goodwin S."/>
            <person name="Spatafora J."/>
            <person name="Crous P."/>
            <person name="Grigoriev I."/>
        </authorList>
    </citation>
    <scope>NUCLEOTIDE SEQUENCE</scope>
    <source>
        <strain evidence="2">ATCC 16933</strain>
    </source>
</reference>
<dbReference type="EMBL" id="MU001675">
    <property type="protein sequence ID" value="KAF2459592.1"/>
    <property type="molecule type" value="Genomic_DNA"/>
</dbReference>
<gene>
    <name evidence="2" type="ORF">BDY21DRAFT_282437</name>
</gene>
<keyword evidence="1" id="KW-0472">Membrane</keyword>
<evidence type="ECO:0000256" key="1">
    <source>
        <dbReference type="SAM" id="Phobius"/>
    </source>
</evidence>
<feature type="transmembrane region" description="Helical" evidence="1">
    <location>
        <begin position="35"/>
        <end position="57"/>
    </location>
</feature>
<feature type="transmembrane region" description="Helical" evidence="1">
    <location>
        <begin position="92"/>
        <end position="112"/>
    </location>
</feature>
<keyword evidence="1" id="KW-0812">Transmembrane</keyword>
<protein>
    <recommendedName>
        <fullName evidence="4">MARVEL domain-containing protein</fullName>
    </recommendedName>
</protein>
<dbReference type="Proteomes" id="UP000799766">
    <property type="component" value="Unassembled WGS sequence"/>
</dbReference>